<dbReference type="EMBL" id="QSON01000001">
    <property type="protein sequence ID" value="RGJ07965.1"/>
    <property type="molecule type" value="Genomic_DNA"/>
</dbReference>
<protein>
    <submittedName>
        <fullName evidence="1">Uncharacterized protein</fullName>
    </submittedName>
</protein>
<evidence type="ECO:0000313" key="2">
    <source>
        <dbReference type="Proteomes" id="UP000263014"/>
    </source>
</evidence>
<evidence type="ECO:0000313" key="1">
    <source>
        <dbReference type="EMBL" id="RGJ07965.1"/>
    </source>
</evidence>
<gene>
    <name evidence="1" type="ORF">DXD79_00680</name>
</gene>
<comment type="caution">
    <text evidence="1">The sequence shown here is derived from an EMBL/GenBank/DDBJ whole genome shotgun (WGS) entry which is preliminary data.</text>
</comment>
<proteinExistence type="predicted"/>
<accession>A0A374PD69</accession>
<reference evidence="1 2" key="1">
    <citation type="submission" date="2018-08" db="EMBL/GenBank/DDBJ databases">
        <title>A genome reference for cultivated species of the human gut microbiota.</title>
        <authorList>
            <person name="Zou Y."/>
            <person name="Xue W."/>
            <person name="Luo G."/>
        </authorList>
    </citation>
    <scope>NUCLEOTIDE SEQUENCE [LARGE SCALE GENOMIC DNA]</scope>
    <source>
        <strain evidence="1 2">TM09-12</strain>
    </source>
</reference>
<dbReference type="AlphaFoldDB" id="A0A374PD69"/>
<name>A0A374PD69_9FIRM</name>
<dbReference type="Proteomes" id="UP000263014">
    <property type="component" value="Unassembled WGS sequence"/>
</dbReference>
<organism evidence="1 2">
    <name type="scientific">Hungatella hathewayi</name>
    <dbReference type="NCBI Taxonomy" id="154046"/>
    <lineage>
        <taxon>Bacteria</taxon>
        <taxon>Bacillati</taxon>
        <taxon>Bacillota</taxon>
        <taxon>Clostridia</taxon>
        <taxon>Lachnospirales</taxon>
        <taxon>Lachnospiraceae</taxon>
        <taxon>Hungatella</taxon>
    </lineage>
</organism>
<sequence length="71" mass="8584">MVLQEMEILVPLPIQIHTRLHLVSIWVLRGQKIHWELRLCVMEKMYFVMLTVLLVHILTWKVEQQNFMSAK</sequence>